<accession>A0A6L6PSW4</accession>
<evidence type="ECO:0000259" key="1">
    <source>
        <dbReference type="Pfam" id="PF13559"/>
    </source>
</evidence>
<evidence type="ECO:0000313" key="3">
    <source>
        <dbReference type="Proteomes" id="UP000475582"/>
    </source>
</evidence>
<evidence type="ECO:0000313" key="2">
    <source>
        <dbReference type="EMBL" id="MTV41767.1"/>
    </source>
</evidence>
<dbReference type="RefSeq" id="WP_155468153.1">
    <property type="nucleotide sequence ID" value="NZ_WNKY01000068.1"/>
</dbReference>
<gene>
    <name evidence="2" type="ORF">GM676_29870</name>
</gene>
<protein>
    <submittedName>
        <fullName evidence="2">DUF4129 domain-containing protein</fullName>
    </submittedName>
</protein>
<proteinExistence type="predicted"/>
<feature type="non-terminal residue" evidence="2">
    <location>
        <position position="1"/>
    </location>
</feature>
<dbReference type="Proteomes" id="UP000475582">
    <property type="component" value="Unassembled WGS sequence"/>
</dbReference>
<organism evidence="2 3">
    <name type="scientific">Duganella radicis</name>
    <dbReference type="NCBI Taxonomy" id="551988"/>
    <lineage>
        <taxon>Bacteria</taxon>
        <taxon>Pseudomonadati</taxon>
        <taxon>Pseudomonadota</taxon>
        <taxon>Betaproteobacteria</taxon>
        <taxon>Burkholderiales</taxon>
        <taxon>Oxalobacteraceae</taxon>
        <taxon>Telluria group</taxon>
        <taxon>Duganella</taxon>
    </lineage>
</organism>
<dbReference type="InterPro" id="IPR025403">
    <property type="entry name" value="TgpA-like_C"/>
</dbReference>
<sequence>GWARRPAEGPRSYAARLRAMPASARKHAAMDQFLHLYGMLKYGAGGTESRKASLATLKTLLPLCR</sequence>
<feature type="domain" description="Protein-glutamine gamma-glutamyltransferase-like C-terminal" evidence="1">
    <location>
        <begin position="1"/>
        <end position="46"/>
    </location>
</feature>
<dbReference type="Pfam" id="PF13559">
    <property type="entry name" value="DUF4129"/>
    <property type="match status" value="1"/>
</dbReference>
<dbReference type="EMBL" id="WNKY01000068">
    <property type="protein sequence ID" value="MTV41767.1"/>
    <property type="molecule type" value="Genomic_DNA"/>
</dbReference>
<name>A0A6L6PSW4_9BURK</name>
<comment type="caution">
    <text evidence="2">The sequence shown here is derived from an EMBL/GenBank/DDBJ whole genome shotgun (WGS) entry which is preliminary data.</text>
</comment>
<reference evidence="2 3" key="1">
    <citation type="submission" date="2019-11" db="EMBL/GenBank/DDBJ databases">
        <title>Type strains purchased from KCTC, JCM and DSMZ.</title>
        <authorList>
            <person name="Lu H."/>
        </authorList>
    </citation>
    <scope>NUCLEOTIDE SEQUENCE [LARGE SCALE GENOMIC DNA]</scope>
    <source>
        <strain evidence="2 3">KCTC 22382</strain>
    </source>
</reference>
<keyword evidence="3" id="KW-1185">Reference proteome</keyword>
<dbReference type="AlphaFoldDB" id="A0A6L6PSW4"/>